<accession>A0A7S0I2W5</accession>
<dbReference type="PANTHER" id="PTHR21207:SF2">
    <property type="entry name" value="PARKIN COREGULATED GENE PROTEIN"/>
    <property type="match status" value="1"/>
</dbReference>
<sequence length="329" mass="37124">MTTFNNKNTATEAMVNDYMMVHIKGEEVFKLNAQTGSPFDRTLPLRESEWRYNRAGGHGPPKPISRPAPALDDEPRYKNATGEYFYPRGKQGPTIFQRARQPCHPDAPGGAFNSLAKPLASAKPVEKPKAGALALRSNPPNTEFRRFYERGDLPIAVEHSGAGNRIQWKVDIEKLDYHHYLPIFVDGLREKEEPYRFLAIQGTFDMLEHGGSKILPVIPQLIIPFKTALNTRDPAVIVVVLKVLQQLVISGDMIGEALVPYYRQLLPIFNLFKNNNVNVGDQIVYNQRKRVNLGDLIQETLELFEANGGEDAFINIKYMVPTYESCVLN</sequence>
<evidence type="ECO:0000256" key="1">
    <source>
        <dbReference type="SAM" id="MobiDB-lite"/>
    </source>
</evidence>
<dbReference type="GO" id="GO:0051879">
    <property type="term" value="F:Hsp90 protein binding"/>
    <property type="evidence" value="ECO:0007669"/>
    <property type="project" value="TreeGrafter"/>
</dbReference>
<protein>
    <submittedName>
        <fullName evidence="2">Uncharacterized protein</fullName>
    </submittedName>
</protein>
<gene>
    <name evidence="2" type="ORF">HPHI1048_LOCUS24150</name>
</gene>
<dbReference type="InterPro" id="IPR019399">
    <property type="entry name" value="Parkin_co-regulated_protein"/>
</dbReference>
<organism evidence="2">
    <name type="scientific">Hanusia phi</name>
    <dbReference type="NCBI Taxonomy" id="3032"/>
    <lineage>
        <taxon>Eukaryota</taxon>
        <taxon>Cryptophyceae</taxon>
        <taxon>Pyrenomonadales</taxon>
        <taxon>Geminigeraceae</taxon>
        <taxon>Hanusia</taxon>
    </lineage>
</organism>
<proteinExistence type="predicted"/>
<reference evidence="2" key="1">
    <citation type="submission" date="2021-01" db="EMBL/GenBank/DDBJ databases">
        <authorList>
            <person name="Corre E."/>
            <person name="Pelletier E."/>
            <person name="Niang G."/>
            <person name="Scheremetjew M."/>
            <person name="Finn R."/>
            <person name="Kale V."/>
            <person name="Holt S."/>
            <person name="Cochrane G."/>
            <person name="Meng A."/>
            <person name="Brown T."/>
            <person name="Cohen L."/>
        </authorList>
    </citation>
    <scope>NUCLEOTIDE SEQUENCE</scope>
    <source>
        <strain evidence="2">CCMP325</strain>
    </source>
</reference>
<dbReference type="Pfam" id="PF10274">
    <property type="entry name" value="ParcG"/>
    <property type="match status" value="1"/>
</dbReference>
<name>A0A7S0I2W5_9CRYP</name>
<dbReference type="GO" id="GO:0030544">
    <property type="term" value="F:Hsp70 protein binding"/>
    <property type="evidence" value="ECO:0007669"/>
    <property type="project" value="TreeGrafter"/>
</dbReference>
<dbReference type="AlphaFoldDB" id="A0A7S0I2W5"/>
<dbReference type="EMBL" id="HBEO01035627">
    <property type="protein sequence ID" value="CAD8509361.1"/>
    <property type="molecule type" value="Transcribed_RNA"/>
</dbReference>
<dbReference type="InterPro" id="IPR016024">
    <property type="entry name" value="ARM-type_fold"/>
</dbReference>
<evidence type="ECO:0000313" key="2">
    <source>
        <dbReference type="EMBL" id="CAD8509361.1"/>
    </source>
</evidence>
<feature type="region of interest" description="Disordered" evidence="1">
    <location>
        <begin position="52"/>
        <end position="76"/>
    </location>
</feature>
<dbReference type="SUPFAM" id="SSF48371">
    <property type="entry name" value="ARM repeat"/>
    <property type="match status" value="1"/>
</dbReference>
<dbReference type="PANTHER" id="PTHR21207">
    <property type="entry name" value="PARKIN COREGULATED GENE PROTEIN PARK2 COREGULATED"/>
    <property type="match status" value="1"/>
</dbReference>